<gene>
    <name evidence="1" type="ORF">DV707_05280</name>
    <name evidence="2" type="ORF">SAMN04488133_0495</name>
</gene>
<protein>
    <submittedName>
        <fullName evidence="2">Uncharacterized protein</fullName>
    </submittedName>
</protein>
<name>A0A1H5U838_9EURY</name>
<dbReference type="Pfam" id="PF23429">
    <property type="entry name" value="DUF7116"/>
    <property type="match status" value="1"/>
</dbReference>
<dbReference type="KEGG" id="hlm:DV707_05280"/>
<evidence type="ECO:0000313" key="2">
    <source>
        <dbReference type="EMBL" id="SEF70598.1"/>
    </source>
</evidence>
<evidence type="ECO:0000313" key="1">
    <source>
        <dbReference type="EMBL" id="QCC47130.1"/>
    </source>
</evidence>
<accession>A0A1H5U838</accession>
<dbReference type="InterPro" id="IPR055540">
    <property type="entry name" value="DUF7116"/>
</dbReference>
<keyword evidence="3" id="KW-1185">Reference proteome</keyword>
<dbReference type="AlphaFoldDB" id="A0A1H5U838"/>
<evidence type="ECO:0000313" key="4">
    <source>
        <dbReference type="Proteomes" id="UP000296733"/>
    </source>
</evidence>
<reference evidence="2 3" key="1">
    <citation type="submission" date="2016-10" db="EMBL/GenBank/DDBJ databases">
        <authorList>
            <person name="de Groot N.N."/>
        </authorList>
    </citation>
    <scope>NUCLEOTIDE SEQUENCE [LARGE SCALE GENOMIC DNA]</scope>
    <source>
        <strain evidence="2 3">CGMCC 1.10331</strain>
    </source>
</reference>
<dbReference type="Proteomes" id="UP000296733">
    <property type="component" value="Chromosome"/>
</dbReference>
<dbReference type="Proteomes" id="UP000236740">
    <property type="component" value="Unassembled WGS sequence"/>
</dbReference>
<evidence type="ECO:0000313" key="3">
    <source>
        <dbReference type="Proteomes" id="UP000236740"/>
    </source>
</evidence>
<sequence length="113" mass="12334">MPPVSMPPSEDARAIFSRLGYSVSGDGPDFVAERKWRTVRVTALSDGEDLNGRRVLADGGEPSDTYRFRCFVAPKEATGDVQNRLASVDPAYEWAVIGVDDDGEYDVHLPDAS</sequence>
<proteinExistence type="predicted"/>
<dbReference type="EMBL" id="CP031311">
    <property type="protein sequence ID" value="QCC47130.1"/>
    <property type="molecule type" value="Genomic_DNA"/>
</dbReference>
<dbReference type="OrthoDB" id="191840at2157"/>
<dbReference type="EMBL" id="FNVN01000001">
    <property type="protein sequence ID" value="SEF70598.1"/>
    <property type="molecule type" value="Genomic_DNA"/>
</dbReference>
<organism evidence="2 3">
    <name type="scientific">Halobellus limi</name>
    <dbReference type="NCBI Taxonomy" id="699433"/>
    <lineage>
        <taxon>Archaea</taxon>
        <taxon>Methanobacteriati</taxon>
        <taxon>Methanobacteriota</taxon>
        <taxon>Stenosarchaea group</taxon>
        <taxon>Halobacteria</taxon>
        <taxon>Halobacteriales</taxon>
        <taxon>Haloferacaceae</taxon>
        <taxon>Halobellus</taxon>
    </lineage>
</organism>
<dbReference type="GeneID" id="39857477"/>
<reference evidence="1 4" key="2">
    <citation type="journal article" date="2019" name="Nat. Commun.">
        <title>A new type of DNA phosphorothioation-based antiviral system in archaea.</title>
        <authorList>
            <person name="Xiong L."/>
            <person name="Liu S."/>
            <person name="Chen S."/>
            <person name="Xiao Y."/>
            <person name="Zhu B."/>
            <person name="Gao Y."/>
            <person name="Zhang Y."/>
            <person name="Chen B."/>
            <person name="Luo J."/>
            <person name="Deng Z."/>
            <person name="Chen X."/>
            <person name="Wang L."/>
            <person name="Chen S."/>
        </authorList>
    </citation>
    <scope>NUCLEOTIDE SEQUENCE [LARGE SCALE GENOMIC DNA]</scope>
    <source>
        <strain evidence="1 4">CGMCC 1.10331</strain>
    </source>
</reference>
<dbReference type="RefSeq" id="WP_103990267.1">
    <property type="nucleotide sequence ID" value="NZ_CP031311.1"/>
</dbReference>